<dbReference type="GO" id="GO:0003677">
    <property type="term" value="F:DNA binding"/>
    <property type="evidence" value="ECO:0007669"/>
    <property type="project" value="TreeGrafter"/>
</dbReference>
<evidence type="ECO:0000256" key="4">
    <source>
        <dbReference type="SAM" id="MobiDB-lite"/>
    </source>
</evidence>
<evidence type="ECO:0000259" key="5">
    <source>
        <dbReference type="Pfam" id="PF04935"/>
    </source>
</evidence>
<keyword evidence="3" id="KW-0539">Nucleus</keyword>
<sequence length="206" mass="22133">MSARGSQQQSTATASIPLNLSFGNFDFDETKRLGQRGGGVRELAKSLRRAQRQAAAHSQMLKNRGGLEQRNAELLGTAMRRAAGERVKDDPKRLAKALAKRRSKKRTSARKWAGRLEQIQQSVDNVVEDRATTRAKKRRVGKTGGDSGKKKAAKTFGDKGNRKGNNKKGRRGGGVGPSTGKKGRVGGFAKKGAAPTGKKGRPKGSK</sequence>
<dbReference type="RefSeq" id="XP_067077786.1">
    <property type="nucleotide sequence ID" value="XM_067221685.1"/>
</dbReference>
<feature type="compositionally biased region" description="Low complexity" evidence="4">
    <location>
        <begin position="187"/>
        <end position="197"/>
    </location>
</feature>
<organism evidence="6 7">
    <name type="scientific">Trypanosoma equiperdum</name>
    <dbReference type="NCBI Taxonomy" id="5694"/>
    <lineage>
        <taxon>Eukaryota</taxon>
        <taxon>Discoba</taxon>
        <taxon>Euglenozoa</taxon>
        <taxon>Kinetoplastea</taxon>
        <taxon>Metakinetoplastina</taxon>
        <taxon>Trypanosomatida</taxon>
        <taxon>Trypanosomatidae</taxon>
        <taxon>Trypanosoma</taxon>
    </lineage>
</organism>
<evidence type="ECO:0000256" key="1">
    <source>
        <dbReference type="ARBA" id="ARBA00004123"/>
    </source>
</evidence>
<keyword evidence="7" id="KW-1185">Reference proteome</keyword>
<dbReference type="InterPro" id="IPR029190">
    <property type="entry name" value="Rrp14/SURF6_C"/>
</dbReference>
<feature type="compositionally biased region" description="Basic and acidic residues" evidence="4">
    <location>
        <begin position="82"/>
        <end position="93"/>
    </location>
</feature>
<dbReference type="GeneID" id="92378790"/>
<feature type="compositionally biased region" description="Basic residues" evidence="4">
    <location>
        <begin position="94"/>
        <end position="113"/>
    </location>
</feature>
<dbReference type="GO" id="GO:0003723">
    <property type="term" value="F:RNA binding"/>
    <property type="evidence" value="ECO:0007669"/>
    <property type="project" value="TreeGrafter"/>
</dbReference>
<protein>
    <submittedName>
        <fullName evidence="6">Surfeit locus protein 6, putative</fullName>
    </submittedName>
</protein>
<dbReference type="AlphaFoldDB" id="A0A1G4I3H8"/>
<gene>
    <name evidence="6" type="ORF">TEOVI_000485000</name>
</gene>
<dbReference type="Pfam" id="PF04935">
    <property type="entry name" value="SURF6"/>
    <property type="match status" value="1"/>
</dbReference>
<comment type="similarity">
    <text evidence="2">Belongs to the SURF6 family.</text>
</comment>
<name>A0A1G4I3H8_TRYEQ</name>
<dbReference type="GO" id="GO:0042273">
    <property type="term" value="P:ribosomal large subunit biogenesis"/>
    <property type="evidence" value="ECO:0007669"/>
    <property type="project" value="TreeGrafter"/>
</dbReference>
<evidence type="ECO:0000313" key="6">
    <source>
        <dbReference type="EMBL" id="SCU66330.1"/>
    </source>
</evidence>
<dbReference type="PANTHER" id="PTHR14369">
    <property type="entry name" value="SURFEIT LOCUS PROTEIN 6"/>
    <property type="match status" value="1"/>
</dbReference>
<evidence type="ECO:0000256" key="3">
    <source>
        <dbReference type="ARBA" id="ARBA00023242"/>
    </source>
</evidence>
<comment type="subcellular location">
    <subcellularLocation>
        <location evidence="1">Nucleus</location>
    </subcellularLocation>
</comment>
<dbReference type="InterPro" id="IPR007019">
    <property type="entry name" value="SURF6"/>
</dbReference>
<feature type="region of interest" description="Disordered" evidence="4">
    <location>
        <begin position="81"/>
        <end position="206"/>
    </location>
</feature>
<feature type="domain" description="Ribosomal RNA-processing protein 14/surfeit locus protein 6 C-terminal" evidence="5">
    <location>
        <begin position="9"/>
        <end position="132"/>
    </location>
</feature>
<dbReference type="VEuPathDB" id="TriTrypDB:TEOVI_000485000"/>
<dbReference type="Proteomes" id="UP000195570">
    <property type="component" value="Unassembled WGS sequence"/>
</dbReference>
<feature type="compositionally biased region" description="Basic residues" evidence="4">
    <location>
        <begin position="162"/>
        <end position="171"/>
    </location>
</feature>
<accession>A0A1G4I3H8</accession>
<comment type="caution">
    <text evidence="6">The sequence shown here is derived from an EMBL/GenBank/DDBJ whole genome shotgun (WGS) entry which is preliminary data.</text>
</comment>
<evidence type="ECO:0000256" key="2">
    <source>
        <dbReference type="ARBA" id="ARBA00005904"/>
    </source>
</evidence>
<evidence type="ECO:0000313" key="7">
    <source>
        <dbReference type="Proteomes" id="UP000195570"/>
    </source>
</evidence>
<reference evidence="6" key="1">
    <citation type="submission" date="2016-09" db="EMBL/GenBank/DDBJ databases">
        <authorList>
            <person name="Hebert L."/>
            <person name="Moumen B."/>
        </authorList>
    </citation>
    <scope>NUCLEOTIDE SEQUENCE [LARGE SCALE GENOMIC DNA]</scope>
    <source>
        <strain evidence="6">OVI</strain>
    </source>
</reference>
<dbReference type="GO" id="GO:0042274">
    <property type="term" value="P:ribosomal small subunit biogenesis"/>
    <property type="evidence" value="ECO:0007669"/>
    <property type="project" value="TreeGrafter"/>
</dbReference>
<proteinExistence type="inferred from homology"/>
<dbReference type="EMBL" id="CZPT02000533">
    <property type="protein sequence ID" value="SCU66330.1"/>
    <property type="molecule type" value="Genomic_DNA"/>
</dbReference>
<dbReference type="GO" id="GO:0005730">
    <property type="term" value="C:nucleolus"/>
    <property type="evidence" value="ECO:0007669"/>
    <property type="project" value="TreeGrafter"/>
</dbReference>
<feature type="region of interest" description="Disordered" evidence="4">
    <location>
        <begin position="33"/>
        <end position="68"/>
    </location>
</feature>
<dbReference type="PANTHER" id="PTHR14369:SF0">
    <property type="entry name" value="SURFEIT LOCUS PROTEIN 6"/>
    <property type="match status" value="1"/>
</dbReference>